<feature type="transmembrane region" description="Helical" evidence="1">
    <location>
        <begin position="76"/>
        <end position="100"/>
    </location>
</feature>
<keyword evidence="1" id="KW-1133">Transmembrane helix</keyword>
<evidence type="ECO:0000256" key="1">
    <source>
        <dbReference type="SAM" id="Phobius"/>
    </source>
</evidence>
<accession>A0AA39IJP6</accession>
<feature type="transmembrane region" description="Helical" evidence="1">
    <location>
        <begin position="121"/>
        <end position="145"/>
    </location>
</feature>
<dbReference type="EMBL" id="JAUCMV010000001">
    <property type="protein sequence ID" value="KAK0424860.1"/>
    <property type="molecule type" value="Genomic_DNA"/>
</dbReference>
<feature type="transmembrane region" description="Helical" evidence="1">
    <location>
        <begin position="157"/>
        <end position="180"/>
    </location>
</feature>
<feature type="transmembrane region" description="Helical" evidence="1">
    <location>
        <begin position="430"/>
        <end position="450"/>
    </location>
</feature>
<feature type="transmembrane region" description="Helical" evidence="1">
    <location>
        <begin position="471"/>
        <end position="492"/>
    </location>
</feature>
<keyword evidence="1" id="KW-0812">Transmembrane</keyword>
<sequence>MVDVSFERFTTLLVCCLSLLLSFATVFVYFKNRNGSPVLGMLVAHTFSCAQFSFVCFSIIALELLDFYFTNLTMTFLYQLYSVFDVSQNTVYVSGALLAVDRVVIMAQPVKYSIWNVSSKLAVFTSVAFFVNVATILTLQLLLGFSPFDVVLYLRDAYNGVFLLEILLHFVFLVQCKIYYKRSKANFHVKQQMHQTNQITLFQLISLLILGIFPKILYYLDWRLLDGAITIFLINWSTTVDAIDRAFFSLHVLLTSAFTLFKLKQKVTRSSGCGMAVERYITLPVSCINFLLLSATFLVYLRFHRVSSTVGILLSHILICLQYSIVCILCVAFEFLVVHEVILNTKLVHDLIAWTIQDASQNAVYLSGALLAVDRVLIMAFPVRYSFLKITKKLAAANFLLFFLNAAVVAVTLVLDQKDLRRLRAQLQDAYKIIFLAEIFLHFVFLVQTWRYSKRAANSQMKKKMMQTNQITLFQMGALLTVGLFPKVLYAVDHYFLHERLEDDLQIYWQANMYMVDRMFFSFHELLTAAFTLFKLSHNARVVLVSSRKSTLSSSRIK</sequence>
<name>A0AA39IJP6_9BILA</name>
<feature type="transmembrane region" description="Helical" evidence="1">
    <location>
        <begin position="42"/>
        <end position="64"/>
    </location>
</feature>
<feature type="transmembrane region" description="Helical" evidence="1">
    <location>
        <begin position="6"/>
        <end position="30"/>
    </location>
</feature>
<dbReference type="Proteomes" id="UP001175271">
    <property type="component" value="Unassembled WGS sequence"/>
</dbReference>
<evidence type="ECO:0000313" key="3">
    <source>
        <dbReference type="Proteomes" id="UP001175271"/>
    </source>
</evidence>
<dbReference type="AlphaFoldDB" id="A0AA39IJP6"/>
<keyword evidence="3" id="KW-1185">Reference proteome</keyword>
<keyword evidence="1" id="KW-0472">Membrane</keyword>
<evidence type="ECO:0000313" key="2">
    <source>
        <dbReference type="EMBL" id="KAK0424860.1"/>
    </source>
</evidence>
<proteinExistence type="predicted"/>
<feature type="transmembrane region" description="Helical" evidence="1">
    <location>
        <begin position="281"/>
        <end position="301"/>
    </location>
</feature>
<protein>
    <submittedName>
        <fullName evidence="2">Uncharacterized protein</fullName>
    </submittedName>
</protein>
<gene>
    <name evidence="2" type="ORF">QR680_008891</name>
</gene>
<feature type="transmembrane region" description="Helical" evidence="1">
    <location>
        <begin position="394"/>
        <end position="415"/>
    </location>
</feature>
<feature type="transmembrane region" description="Helical" evidence="1">
    <location>
        <begin position="201"/>
        <end position="220"/>
    </location>
</feature>
<organism evidence="2 3">
    <name type="scientific">Steinernema hermaphroditum</name>
    <dbReference type="NCBI Taxonomy" id="289476"/>
    <lineage>
        <taxon>Eukaryota</taxon>
        <taxon>Metazoa</taxon>
        <taxon>Ecdysozoa</taxon>
        <taxon>Nematoda</taxon>
        <taxon>Chromadorea</taxon>
        <taxon>Rhabditida</taxon>
        <taxon>Tylenchina</taxon>
        <taxon>Panagrolaimomorpha</taxon>
        <taxon>Strongyloidoidea</taxon>
        <taxon>Steinernematidae</taxon>
        <taxon>Steinernema</taxon>
    </lineage>
</organism>
<feature type="transmembrane region" description="Helical" evidence="1">
    <location>
        <begin position="313"/>
        <end position="337"/>
    </location>
</feature>
<comment type="caution">
    <text evidence="2">The sequence shown here is derived from an EMBL/GenBank/DDBJ whole genome shotgun (WGS) entry which is preliminary data.</text>
</comment>
<reference evidence="2" key="1">
    <citation type="submission" date="2023-06" db="EMBL/GenBank/DDBJ databases">
        <title>Genomic analysis of the entomopathogenic nematode Steinernema hermaphroditum.</title>
        <authorList>
            <person name="Schwarz E.M."/>
            <person name="Heppert J.K."/>
            <person name="Baniya A."/>
            <person name="Schwartz H.T."/>
            <person name="Tan C.-H."/>
            <person name="Antoshechkin I."/>
            <person name="Sternberg P.W."/>
            <person name="Goodrich-Blair H."/>
            <person name="Dillman A.R."/>
        </authorList>
    </citation>
    <scope>NUCLEOTIDE SEQUENCE</scope>
    <source>
        <strain evidence="2">PS9179</strain>
        <tissue evidence="2">Whole animal</tissue>
    </source>
</reference>